<protein>
    <submittedName>
        <fullName evidence="2">Uncharacterized protein</fullName>
    </submittedName>
</protein>
<dbReference type="AlphaFoldDB" id="A0A6I3WCF6"/>
<name>A0A6I3WCF6_9PSED</name>
<proteinExistence type="predicted"/>
<dbReference type="RefSeq" id="WP_155584056.1">
    <property type="nucleotide sequence ID" value="NZ_JBHSTH010000017.1"/>
</dbReference>
<comment type="caution">
    <text evidence="2">The sequence shown here is derived from an EMBL/GenBank/DDBJ whole genome shotgun (WGS) entry which is preliminary data.</text>
</comment>
<feature type="region of interest" description="Disordered" evidence="1">
    <location>
        <begin position="1"/>
        <end position="32"/>
    </location>
</feature>
<reference evidence="2 3" key="1">
    <citation type="submission" date="2019-11" db="EMBL/GenBank/DDBJ databases">
        <title>Pseudomonas karstica sp. nov. and Pseudomonas spelaei sp. nov. from karst caves.</title>
        <authorList>
            <person name="Zeman M."/>
        </authorList>
    </citation>
    <scope>NUCLEOTIDE SEQUENCE [LARGE SCALE GENOMIC DNA]</scope>
    <source>
        <strain evidence="2 3">CCM 7893</strain>
    </source>
</reference>
<accession>A0A6I3WCF6</accession>
<organism evidence="2 3">
    <name type="scientific">Pseudomonas spelaei</name>
    <dbReference type="NCBI Taxonomy" id="1055469"/>
    <lineage>
        <taxon>Bacteria</taxon>
        <taxon>Pseudomonadati</taxon>
        <taxon>Pseudomonadota</taxon>
        <taxon>Gammaproteobacteria</taxon>
        <taxon>Pseudomonadales</taxon>
        <taxon>Pseudomonadaceae</taxon>
        <taxon>Pseudomonas</taxon>
    </lineage>
</organism>
<feature type="compositionally biased region" description="Basic and acidic residues" evidence="1">
    <location>
        <begin position="16"/>
        <end position="27"/>
    </location>
</feature>
<evidence type="ECO:0000313" key="3">
    <source>
        <dbReference type="Proteomes" id="UP000438196"/>
    </source>
</evidence>
<dbReference type="Proteomes" id="UP000438196">
    <property type="component" value="Unassembled WGS sequence"/>
</dbReference>
<dbReference type="EMBL" id="WNNK01000012">
    <property type="protein sequence ID" value="MUF05801.1"/>
    <property type="molecule type" value="Genomic_DNA"/>
</dbReference>
<keyword evidence="3" id="KW-1185">Reference proteome</keyword>
<sequence length="67" mass="7769">MLLAFVPTQSVPHGHRQPERTRQRRIQDPAGVNQGHSLAFVEAVDKLLYQAKRNGRMRAEFDVWVEE</sequence>
<gene>
    <name evidence="2" type="ORF">GNF76_15715</name>
</gene>
<evidence type="ECO:0000313" key="2">
    <source>
        <dbReference type="EMBL" id="MUF05801.1"/>
    </source>
</evidence>
<evidence type="ECO:0000256" key="1">
    <source>
        <dbReference type="SAM" id="MobiDB-lite"/>
    </source>
</evidence>